<protein>
    <submittedName>
        <fullName evidence="4">Toll/interleukin-1 receptor domain-containing protein</fullName>
    </submittedName>
</protein>
<keyword evidence="4" id="KW-0675">Receptor</keyword>
<feature type="transmembrane region" description="Helical" evidence="2">
    <location>
        <begin position="276"/>
        <end position="295"/>
    </location>
</feature>
<dbReference type="EMBL" id="JAVTLL010000001">
    <property type="protein sequence ID" value="MDT7839420.1"/>
    <property type="molecule type" value="Genomic_DNA"/>
</dbReference>
<sequence>MSGVFINYRRGGHSGVVDDLDAALARHFGREQVFLDRPSLLPGQRFADALAERVTDCDALIAVLHPGWADARHPSGARRLDDPEDWVRREIEWALAGGKFVLPVLLDGAEMPTAAELPDSLRALAGLNAPRLRAAHWSADLAVVIAALEGVVRPDWRPVDPPGERGARLGGRWLAALTGVVAATVLVGVPLLPQDDDWVGTEVLPYTLTAALMCCLLLCAPLIAVAAVRVVRRSVDDLERELHTVRHRTYLRRTWPIGVGLILVGVYGAFRGDLGMLRALVLLLVLGVAVARAAAADIRLRRRDDDLWARWPHRLPDRVNRAELRRAVARLHLRLDRMTAPLSREQREKAGWELDDIAGAVRRVAGEAGRTRGVWLRRDHPWLFALYTVWLALIAALAVASGRAFADAGEGTVRRYVTLAVIVLVGVLLALGTLEIAYRYQRRQRRELVRQIGGYRESLAARVAGMSLPARAKATAPAPRPEEYAEPEQDAAARESSAGRLVAAAPPVALWKEFFRR</sequence>
<comment type="caution">
    <text evidence="4">The sequence shown here is derived from an EMBL/GenBank/DDBJ whole genome shotgun (WGS) entry which is preliminary data.</text>
</comment>
<dbReference type="InterPro" id="IPR035897">
    <property type="entry name" value="Toll_tir_struct_dom_sf"/>
</dbReference>
<feature type="domain" description="TIR" evidence="3">
    <location>
        <begin position="1"/>
        <end position="136"/>
    </location>
</feature>
<evidence type="ECO:0000313" key="5">
    <source>
        <dbReference type="Proteomes" id="UP001257948"/>
    </source>
</evidence>
<feature type="transmembrane region" description="Helical" evidence="2">
    <location>
        <begin position="382"/>
        <end position="404"/>
    </location>
</feature>
<reference evidence="5" key="1">
    <citation type="submission" date="2023-07" db="EMBL/GenBank/DDBJ databases">
        <title>Draft genome sequence of the endophytic actinobacterium Streptomyces justiciae WPN32, a potential antibiotic producer.</title>
        <authorList>
            <person name="Yasawong M."/>
            <person name="Pana W."/>
            <person name="Ganta P."/>
            <person name="Santapan N."/>
            <person name="Songngamsuk T."/>
            <person name="Phatcharaharikarn M."/>
            <person name="Kerdtoob S."/>
            <person name="Nantapong N."/>
        </authorList>
    </citation>
    <scope>NUCLEOTIDE SEQUENCE [LARGE SCALE GENOMIC DNA]</scope>
    <source>
        <strain evidence="5">WPN32</strain>
    </source>
</reference>
<proteinExistence type="predicted"/>
<keyword evidence="2" id="KW-1133">Transmembrane helix</keyword>
<dbReference type="Proteomes" id="UP001257948">
    <property type="component" value="Unassembled WGS sequence"/>
</dbReference>
<accession>A0ABU3LJJ0</accession>
<dbReference type="GO" id="GO:0016740">
    <property type="term" value="F:transferase activity"/>
    <property type="evidence" value="ECO:0007669"/>
    <property type="project" value="UniProtKB-KW"/>
</dbReference>
<keyword evidence="2" id="KW-0812">Transmembrane</keyword>
<keyword evidence="2" id="KW-0472">Membrane</keyword>
<dbReference type="Gene3D" id="3.40.50.10140">
    <property type="entry name" value="Toll/interleukin-1 receptor homology (TIR) domain"/>
    <property type="match status" value="1"/>
</dbReference>
<dbReference type="Pfam" id="PF13676">
    <property type="entry name" value="TIR_2"/>
    <property type="match status" value="1"/>
</dbReference>
<organism evidence="4 5">
    <name type="scientific">Streptomyces justiciae</name>
    <dbReference type="NCBI Taxonomy" id="2780140"/>
    <lineage>
        <taxon>Bacteria</taxon>
        <taxon>Bacillati</taxon>
        <taxon>Actinomycetota</taxon>
        <taxon>Actinomycetes</taxon>
        <taxon>Kitasatosporales</taxon>
        <taxon>Streptomycetaceae</taxon>
        <taxon>Streptomyces</taxon>
    </lineage>
</organism>
<evidence type="ECO:0000259" key="3">
    <source>
        <dbReference type="PROSITE" id="PS50104"/>
    </source>
</evidence>
<evidence type="ECO:0000313" key="4">
    <source>
        <dbReference type="EMBL" id="MDT7839420.1"/>
    </source>
</evidence>
<dbReference type="PROSITE" id="PS50104">
    <property type="entry name" value="TIR"/>
    <property type="match status" value="1"/>
</dbReference>
<dbReference type="SUPFAM" id="SSF52200">
    <property type="entry name" value="Toll/Interleukin receptor TIR domain"/>
    <property type="match status" value="1"/>
</dbReference>
<evidence type="ECO:0000256" key="1">
    <source>
        <dbReference type="SAM" id="MobiDB-lite"/>
    </source>
</evidence>
<feature type="transmembrane region" description="Helical" evidence="2">
    <location>
        <begin position="416"/>
        <end position="438"/>
    </location>
</feature>
<name>A0ABU3LJJ0_9ACTN</name>
<dbReference type="RefSeq" id="WP_314197166.1">
    <property type="nucleotide sequence ID" value="NZ_JAVTLL010000001.1"/>
</dbReference>
<feature type="transmembrane region" description="Helical" evidence="2">
    <location>
        <begin position="250"/>
        <end position="270"/>
    </location>
</feature>
<feature type="region of interest" description="Disordered" evidence="1">
    <location>
        <begin position="472"/>
        <end position="501"/>
    </location>
</feature>
<dbReference type="InterPro" id="IPR000157">
    <property type="entry name" value="TIR_dom"/>
</dbReference>
<feature type="transmembrane region" description="Helical" evidence="2">
    <location>
        <begin position="204"/>
        <end position="230"/>
    </location>
</feature>
<keyword evidence="5" id="KW-1185">Reference proteome</keyword>
<evidence type="ECO:0000256" key="2">
    <source>
        <dbReference type="SAM" id="Phobius"/>
    </source>
</evidence>
<feature type="transmembrane region" description="Helical" evidence="2">
    <location>
        <begin position="173"/>
        <end position="192"/>
    </location>
</feature>
<keyword evidence="4" id="KW-0808">Transferase</keyword>
<gene>
    <name evidence="4" type="ORF">RQC66_01610</name>
</gene>